<dbReference type="UniPathway" id="UPA00077">
    <property type="reaction ID" value="UER00154"/>
</dbReference>
<dbReference type="GO" id="GO:0046654">
    <property type="term" value="P:tetrahydrofolate biosynthetic process"/>
    <property type="evidence" value="ECO:0007669"/>
    <property type="project" value="UniProtKB-UniRule"/>
</dbReference>
<dbReference type="PANTHER" id="PTHR42844:SF1">
    <property type="entry name" value="DIHYDRONEOPTERIN ALDOLASE 1-RELATED"/>
    <property type="match status" value="1"/>
</dbReference>
<reference evidence="8 9" key="1">
    <citation type="submission" date="2016-09" db="EMBL/GenBank/DDBJ databases">
        <title>Rhizobium sp. nov., a novel species isolated from the rice rhizosphere.</title>
        <authorList>
            <person name="Zhao J."/>
            <person name="Zhang X."/>
        </authorList>
    </citation>
    <scope>NUCLEOTIDE SEQUENCE [LARGE SCALE GENOMIC DNA]</scope>
    <source>
        <strain evidence="8 9">MH17</strain>
    </source>
</reference>
<comment type="pathway">
    <text evidence="2 6">Cofactor biosynthesis; tetrahydrofolate biosynthesis; 2-amino-4-hydroxy-6-hydroxymethyl-7,8-dihydropteridine diphosphate from 7,8-dihydroneopterin triphosphate: step 3/4.</text>
</comment>
<dbReference type="STRING" id="1672749.BJF92_21870"/>
<dbReference type="InterPro" id="IPR006157">
    <property type="entry name" value="FolB_dom"/>
</dbReference>
<evidence type="ECO:0000313" key="9">
    <source>
        <dbReference type="Proteomes" id="UP000186143"/>
    </source>
</evidence>
<feature type="domain" description="Dihydroneopterin aldolase/epimerase" evidence="7">
    <location>
        <begin position="12"/>
        <end position="125"/>
    </location>
</feature>
<evidence type="ECO:0000256" key="6">
    <source>
        <dbReference type="RuleBase" id="RU362079"/>
    </source>
</evidence>
<dbReference type="SMART" id="SM00905">
    <property type="entry name" value="FolB"/>
    <property type="match status" value="1"/>
</dbReference>
<dbReference type="NCBIfam" id="TIGR00526">
    <property type="entry name" value="folB_dom"/>
    <property type="match status" value="1"/>
</dbReference>
<evidence type="ECO:0000313" key="8">
    <source>
        <dbReference type="EMBL" id="OLP55472.1"/>
    </source>
</evidence>
<keyword evidence="5 6" id="KW-0456">Lyase</keyword>
<dbReference type="GO" id="GO:0046656">
    <property type="term" value="P:folic acid biosynthetic process"/>
    <property type="evidence" value="ECO:0007669"/>
    <property type="project" value="UniProtKB-UniRule"/>
</dbReference>
<dbReference type="GO" id="GO:0004150">
    <property type="term" value="F:dihydroneopterin aldolase activity"/>
    <property type="evidence" value="ECO:0007669"/>
    <property type="project" value="UniProtKB-UniRule"/>
</dbReference>
<comment type="caution">
    <text evidence="8">The sequence shown here is derived from an EMBL/GenBank/DDBJ whole genome shotgun (WGS) entry which is preliminary data.</text>
</comment>
<dbReference type="PANTHER" id="PTHR42844">
    <property type="entry name" value="DIHYDRONEOPTERIN ALDOLASE 1-RELATED"/>
    <property type="match status" value="1"/>
</dbReference>
<dbReference type="InterPro" id="IPR006156">
    <property type="entry name" value="Dihydroneopterin_aldolase"/>
</dbReference>
<evidence type="ECO:0000256" key="1">
    <source>
        <dbReference type="ARBA" id="ARBA00001353"/>
    </source>
</evidence>
<accession>A0A1Q9AJM3</accession>
<dbReference type="Proteomes" id="UP000186143">
    <property type="component" value="Unassembled WGS sequence"/>
</dbReference>
<comment type="function">
    <text evidence="6">Catalyzes the conversion of 7,8-dihydroneopterin to 6-hydroxymethyl-7,8-dihydropterin.</text>
</comment>
<dbReference type="EMBL" id="MKIO01000029">
    <property type="protein sequence ID" value="OLP55472.1"/>
    <property type="molecule type" value="Genomic_DNA"/>
</dbReference>
<proteinExistence type="inferred from homology"/>
<evidence type="ECO:0000256" key="3">
    <source>
        <dbReference type="ARBA" id="ARBA00005708"/>
    </source>
</evidence>
<comment type="catalytic activity">
    <reaction evidence="1 6">
        <text>7,8-dihydroneopterin = 6-hydroxymethyl-7,8-dihydropterin + glycolaldehyde</text>
        <dbReference type="Rhea" id="RHEA:10540"/>
        <dbReference type="ChEBI" id="CHEBI:17001"/>
        <dbReference type="ChEBI" id="CHEBI:17071"/>
        <dbReference type="ChEBI" id="CHEBI:44841"/>
        <dbReference type="EC" id="4.1.2.25"/>
    </reaction>
</comment>
<protein>
    <recommendedName>
        <fullName evidence="6">7,8-dihydroneopterin aldolase</fullName>
        <ecNumber evidence="6">4.1.2.25</ecNumber>
    </recommendedName>
</protein>
<comment type="similarity">
    <text evidence="3 6">Belongs to the DHNA family.</text>
</comment>
<gene>
    <name evidence="8" type="ORF">BJF92_21870</name>
</gene>
<dbReference type="Gene3D" id="3.30.1130.10">
    <property type="match status" value="1"/>
</dbReference>
<sequence>MPDFALPSTYAITLANCAFFARHGVLAEEASLGQRFFVDCELEVEAGPALVDDRIDGTVHYGEVFQAIEAVVTATRRGLIETLAHDIAVRLLSTFPQIQRARITLRKPSVPIQGILDHAQVCVEVRR</sequence>
<dbReference type="AlphaFoldDB" id="A0A1Q9AJM3"/>
<evidence type="ECO:0000256" key="2">
    <source>
        <dbReference type="ARBA" id="ARBA00005013"/>
    </source>
</evidence>
<dbReference type="RefSeq" id="WP_075635012.1">
    <property type="nucleotide sequence ID" value="NZ_MKIO01000029.1"/>
</dbReference>
<evidence type="ECO:0000259" key="7">
    <source>
        <dbReference type="SMART" id="SM00905"/>
    </source>
</evidence>
<dbReference type="Pfam" id="PF02152">
    <property type="entry name" value="FolB"/>
    <property type="match status" value="1"/>
</dbReference>
<evidence type="ECO:0000256" key="5">
    <source>
        <dbReference type="ARBA" id="ARBA00023239"/>
    </source>
</evidence>
<evidence type="ECO:0000256" key="4">
    <source>
        <dbReference type="ARBA" id="ARBA00022909"/>
    </source>
</evidence>
<organism evidence="8 9">
    <name type="scientific">Xaviernesmea rhizosphaerae</name>
    <dbReference type="NCBI Taxonomy" id="1672749"/>
    <lineage>
        <taxon>Bacteria</taxon>
        <taxon>Pseudomonadati</taxon>
        <taxon>Pseudomonadota</taxon>
        <taxon>Alphaproteobacteria</taxon>
        <taxon>Hyphomicrobiales</taxon>
        <taxon>Rhizobiaceae</taxon>
        <taxon>Rhizobium/Agrobacterium group</taxon>
        <taxon>Xaviernesmea</taxon>
    </lineage>
</organism>
<name>A0A1Q9AJM3_9HYPH</name>
<dbReference type="SUPFAM" id="SSF55620">
    <property type="entry name" value="Tetrahydrobiopterin biosynthesis enzymes-like"/>
    <property type="match status" value="1"/>
</dbReference>
<dbReference type="NCBIfam" id="TIGR00525">
    <property type="entry name" value="folB"/>
    <property type="match status" value="1"/>
</dbReference>
<dbReference type="InterPro" id="IPR043133">
    <property type="entry name" value="GTP-CH-I_C/QueF"/>
</dbReference>
<keyword evidence="4 6" id="KW-0289">Folate biosynthesis</keyword>
<dbReference type="GO" id="GO:0005737">
    <property type="term" value="C:cytoplasm"/>
    <property type="evidence" value="ECO:0007669"/>
    <property type="project" value="TreeGrafter"/>
</dbReference>
<dbReference type="EC" id="4.1.2.25" evidence="6"/>